<dbReference type="InterPro" id="IPR050833">
    <property type="entry name" value="Poly_Biosynth_Transport"/>
</dbReference>
<sequence length="489" mass="54920">MIGFASILSVLQNLVAAITVFILYRFLIDNVGAAQVGIWSIVVASTAVAKLGDLGFSGGVVNFVSRYFFKGQRHDAAVVIQTALLTTIFLTGLLLVCAYPLFNYALPFFIVKESDVEIAKKILPVALTNLWLGSAVSCVQSGLDACNEIIKRNIVAISSNLVLLGASLFFIPTDGIHGAAIAQLIQTLYLLLVSWIILRRILSLPWFPFVWSFSKFKEMFLFSFAFQFNSLLGLFFDPFIKLALSRFGDLSSVAYYEMCGQLISKVRSLIVSANQVLTPKVAAISVDDKTGLGAFYQQVFSIHCYFYLPIFTVLVASFYIFSYLLTGAYSERFIIFGMILSFGWFVNGFNIPAYFFYLGVGRMRWNILSQLINSISCVVFCMVLGHFFGGYGVICAVTVSLLMGSWIPIWALHVDYSIYWKPLFFNQILFGFLGFLVVFVGLLSLHEYFHLPNKFIWIFIALVYSFVGIAFLADQRFKLFLINIFRGDR</sequence>
<dbReference type="EMBL" id="JAQSIO010000002">
    <property type="protein sequence ID" value="MDD0814587.1"/>
    <property type="molecule type" value="Genomic_DNA"/>
</dbReference>
<gene>
    <name evidence="7" type="ORF">PSQ39_08095</name>
</gene>
<feature type="transmembrane region" description="Helical" evidence="6">
    <location>
        <begin position="424"/>
        <end position="443"/>
    </location>
</feature>
<feature type="transmembrane region" description="Helical" evidence="6">
    <location>
        <begin position="76"/>
        <end position="102"/>
    </location>
</feature>
<keyword evidence="3 6" id="KW-0812">Transmembrane</keyword>
<feature type="transmembrane region" description="Helical" evidence="6">
    <location>
        <begin position="178"/>
        <end position="198"/>
    </location>
</feature>
<feature type="transmembrane region" description="Helical" evidence="6">
    <location>
        <begin position="305"/>
        <end position="326"/>
    </location>
</feature>
<dbReference type="Proteomes" id="UP001528672">
    <property type="component" value="Unassembled WGS sequence"/>
</dbReference>
<feature type="transmembrane region" description="Helical" evidence="6">
    <location>
        <begin position="219"/>
        <end position="240"/>
    </location>
</feature>
<protein>
    <submittedName>
        <fullName evidence="7">Oligosaccharide flippase family protein</fullName>
    </submittedName>
</protein>
<feature type="transmembrane region" description="Helical" evidence="6">
    <location>
        <begin position="455"/>
        <end position="473"/>
    </location>
</feature>
<dbReference type="RefSeq" id="WP_273926230.1">
    <property type="nucleotide sequence ID" value="NZ_JAQSIO010000002.1"/>
</dbReference>
<organism evidence="7 8">
    <name type="scientific">Curvibacter microcysteis</name>
    <dbReference type="NCBI Taxonomy" id="3026419"/>
    <lineage>
        <taxon>Bacteria</taxon>
        <taxon>Pseudomonadati</taxon>
        <taxon>Pseudomonadota</taxon>
        <taxon>Betaproteobacteria</taxon>
        <taxon>Burkholderiales</taxon>
        <taxon>Comamonadaceae</taxon>
        <taxon>Curvibacter</taxon>
    </lineage>
</organism>
<feature type="transmembrane region" description="Helical" evidence="6">
    <location>
        <begin position="391"/>
        <end position="412"/>
    </location>
</feature>
<comment type="subcellular location">
    <subcellularLocation>
        <location evidence="1">Cell membrane</location>
        <topology evidence="1">Multi-pass membrane protein</topology>
    </subcellularLocation>
</comment>
<evidence type="ECO:0000256" key="1">
    <source>
        <dbReference type="ARBA" id="ARBA00004651"/>
    </source>
</evidence>
<accession>A0ABT5MDD4</accession>
<keyword evidence="5 6" id="KW-0472">Membrane</keyword>
<evidence type="ECO:0000256" key="3">
    <source>
        <dbReference type="ARBA" id="ARBA00022692"/>
    </source>
</evidence>
<proteinExistence type="predicted"/>
<evidence type="ECO:0000256" key="6">
    <source>
        <dbReference type="SAM" id="Phobius"/>
    </source>
</evidence>
<feature type="transmembrane region" description="Helical" evidence="6">
    <location>
        <begin position="38"/>
        <end position="64"/>
    </location>
</feature>
<keyword evidence="8" id="KW-1185">Reference proteome</keyword>
<keyword evidence="2" id="KW-1003">Cell membrane</keyword>
<evidence type="ECO:0000256" key="2">
    <source>
        <dbReference type="ARBA" id="ARBA00022475"/>
    </source>
</evidence>
<feature type="transmembrane region" description="Helical" evidence="6">
    <location>
        <begin position="333"/>
        <end position="357"/>
    </location>
</feature>
<evidence type="ECO:0000313" key="7">
    <source>
        <dbReference type="EMBL" id="MDD0814587.1"/>
    </source>
</evidence>
<dbReference type="PANTHER" id="PTHR30250">
    <property type="entry name" value="PST FAMILY PREDICTED COLANIC ACID TRANSPORTER"/>
    <property type="match status" value="1"/>
</dbReference>
<keyword evidence="4 6" id="KW-1133">Transmembrane helix</keyword>
<comment type="caution">
    <text evidence="7">The sequence shown here is derived from an EMBL/GenBank/DDBJ whole genome shotgun (WGS) entry which is preliminary data.</text>
</comment>
<evidence type="ECO:0000313" key="8">
    <source>
        <dbReference type="Proteomes" id="UP001528672"/>
    </source>
</evidence>
<feature type="transmembrane region" description="Helical" evidence="6">
    <location>
        <begin position="7"/>
        <end position="26"/>
    </location>
</feature>
<reference evidence="7 8" key="1">
    <citation type="submission" date="2023-02" db="EMBL/GenBank/DDBJ databases">
        <title>Bacterial whole genome sequence for Curvibacter sp. HBC28.</title>
        <authorList>
            <person name="Le V."/>
            <person name="Ko S.-R."/>
            <person name="Ahn C.-Y."/>
            <person name="Oh H.-M."/>
        </authorList>
    </citation>
    <scope>NUCLEOTIDE SEQUENCE [LARGE SCALE GENOMIC DNA]</scope>
    <source>
        <strain evidence="7 8">HBC28</strain>
    </source>
</reference>
<dbReference type="Pfam" id="PF13440">
    <property type="entry name" value="Polysacc_synt_3"/>
    <property type="match status" value="1"/>
</dbReference>
<name>A0ABT5MDD4_9BURK</name>
<feature type="transmembrane region" description="Helical" evidence="6">
    <location>
        <begin position="154"/>
        <end position="172"/>
    </location>
</feature>
<dbReference type="PANTHER" id="PTHR30250:SF11">
    <property type="entry name" value="O-ANTIGEN TRANSPORTER-RELATED"/>
    <property type="match status" value="1"/>
</dbReference>
<evidence type="ECO:0000256" key="4">
    <source>
        <dbReference type="ARBA" id="ARBA00022989"/>
    </source>
</evidence>
<evidence type="ECO:0000256" key="5">
    <source>
        <dbReference type="ARBA" id="ARBA00023136"/>
    </source>
</evidence>